<dbReference type="VEuPathDB" id="FungiDB:PTTG_25297"/>
<keyword evidence="2" id="KW-0805">Transcription regulation</keyword>
<evidence type="ECO:0000313" key="6">
    <source>
        <dbReference type="EMBL" id="OAV99802.1"/>
    </source>
</evidence>
<evidence type="ECO:0000256" key="4">
    <source>
        <dbReference type="ARBA" id="ARBA00023163"/>
    </source>
</evidence>
<dbReference type="OrthoDB" id="2515492at2759"/>
<dbReference type="PANTHER" id="PTHR11988:SF27">
    <property type="entry name" value="GH27708P"/>
    <property type="match status" value="1"/>
</dbReference>
<evidence type="ECO:0000313" key="8">
    <source>
        <dbReference type="Proteomes" id="UP000005240"/>
    </source>
</evidence>
<dbReference type="InterPro" id="IPR040223">
    <property type="entry name" value="PAR_bZIP"/>
</dbReference>
<dbReference type="EMBL" id="ADAS02000002">
    <property type="protein sequence ID" value="OAV99802.1"/>
    <property type="molecule type" value="Genomic_DNA"/>
</dbReference>
<comment type="subcellular location">
    <subcellularLocation>
        <location evidence="1">Nucleus</location>
    </subcellularLocation>
</comment>
<dbReference type="Proteomes" id="UP000005240">
    <property type="component" value="Unassembled WGS sequence"/>
</dbReference>
<dbReference type="GO" id="GO:0005634">
    <property type="term" value="C:nucleus"/>
    <property type="evidence" value="ECO:0007669"/>
    <property type="project" value="UniProtKB-SubCell"/>
</dbReference>
<evidence type="ECO:0000313" key="7">
    <source>
        <dbReference type="EnsemblFungi" id="PTTG_25297-t43_1-p1"/>
    </source>
</evidence>
<evidence type="ECO:0000256" key="5">
    <source>
        <dbReference type="ARBA" id="ARBA00023242"/>
    </source>
</evidence>
<accession>A0A180H5L3</accession>
<dbReference type="PANTHER" id="PTHR11988">
    <property type="entry name" value="THYROTROPH EMBRYONIC FACTOR RELATED"/>
    <property type="match status" value="1"/>
</dbReference>
<evidence type="ECO:0000256" key="2">
    <source>
        <dbReference type="ARBA" id="ARBA00023015"/>
    </source>
</evidence>
<keyword evidence="3" id="KW-0238">DNA-binding</keyword>
<evidence type="ECO:0000256" key="3">
    <source>
        <dbReference type="ARBA" id="ARBA00023125"/>
    </source>
</evidence>
<sequence>MAKLSDLSADLVQTIIDDIMLTWSKQQYNAGSRARHDEEHHKLDHNGLTPIDLKWPRAPIQRRKMVRRDQRNYISLGRDYQQTASSRRQVSWPEGLPDNPCLPLSLVSRTFRQCAQKKLFEHVVLDSPWQAHFFHRTLTGSAPVSEPTRADNASSKIEEPHRIKLAQHVRTLQFMWSGICSMDRGGGSLVCEILRSCPFLENLAISNALWRSCPEPVLEAMASRRLIKEFLILAKPCPDNWGPRWAADTMLARLFTQWDQLHTVELHKLAGRPVEMIEQSYGSIPVANCALRTLAYTRDH</sequence>
<dbReference type="GO" id="GO:0000981">
    <property type="term" value="F:DNA-binding transcription factor activity, RNA polymerase II-specific"/>
    <property type="evidence" value="ECO:0007669"/>
    <property type="project" value="TreeGrafter"/>
</dbReference>
<proteinExistence type="predicted"/>
<keyword evidence="5" id="KW-0539">Nucleus</keyword>
<gene>
    <name evidence="6" type="ORF">PTTG_25297</name>
</gene>
<organism evidence="6">
    <name type="scientific">Puccinia triticina (isolate 1-1 / race 1 (BBBD))</name>
    <name type="common">Brown leaf rust fungus</name>
    <dbReference type="NCBI Taxonomy" id="630390"/>
    <lineage>
        <taxon>Eukaryota</taxon>
        <taxon>Fungi</taxon>
        <taxon>Dikarya</taxon>
        <taxon>Basidiomycota</taxon>
        <taxon>Pucciniomycotina</taxon>
        <taxon>Pucciniomycetes</taxon>
        <taxon>Pucciniales</taxon>
        <taxon>Pucciniaceae</taxon>
        <taxon>Puccinia</taxon>
    </lineage>
</organism>
<reference evidence="7 8" key="3">
    <citation type="journal article" date="2017" name="G3 (Bethesda)">
        <title>Comparative analysis highlights variable genome content of wheat rusts and divergence of the mating loci.</title>
        <authorList>
            <person name="Cuomo C.A."/>
            <person name="Bakkeren G."/>
            <person name="Khalil H.B."/>
            <person name="Panwar V."/>
            <person name="Joly D."/>
            <person name="Linning R."/>
            <person name="Sakthikumar S."/>
            <person name="Song X."/>
            <person name="Adiconis X."/>
            <person name="Fan L."/>
            <person name="Goldberg J.M."/>
            <person name="Levin J.Z."/>
            <person name="Young S."/>
            <person name="Zeng Q."/>
            <person name="Anikster Y."/>
            <person name="Bruce M."/>
            <person name="Wang M."/>
            <person name="Yin C."/>
            <person name="McCallum B."/>
            <person name="Szabo L.J."/>
            <person name="Hulbert S."/>
            <person name="Chen X."/>
            <person name="Fellers J.P."/>
        </authorList>
    </citation>
    <scope>NUCLEOTIDE SEQUENCE</scope>
    <source>
        <strain evidence="7">isolate 1-1 / race 1 (BBBD)</strain>
        <strain evidence="8">Isolate 1-1 / race 1 (BBBD)</strain>
    </source>
</reference>
<keyword evidence="8" id="KW-1185">Reference proteome</keyword>
<dbReference type="GO" id="GO:0000978">
    <property type="term" value="F:RNA polymerase II cis-regulatory region sequence-specific DNA binding"/>
    <property type="evidence" value="ECO:0007669"/>
    <property type="project" value="TreeGrafter"/>
</dbReference>
<evidence type="ECO:0000256" key="1">
    <source>
        <dbReference type="ARBA" id="ARBA00004123"/>
    </source>
</evidence>
<dbReference type="AlphaFoldDB" id="A0A180H5L3"/>
<reference evidence="6" key="2">
    <citation type="submission" date="2016-05" db="EMBL/GenBank/DDBJ databases">
        <title>Comparative analysis highlights variable genome content of wheat rusts and divergence of the mating loci.</title>
        <authorList>
            <person name="Cuomo C.A."/>
            <person name="Bakkeren G."/>
            <person name="Szabo L."/>
            <person name="Khalil H."/>
            <person name="Joly D."/>
            <person name="Goldberg J."/>
            <person name="Young S."/>
            <person name="Zeng Q."/>
            <person name="Fellers J."/>
        </authorList>
    </citation>
    <scope>NUCLEOTIDE SEQUENCE [LARGE SCALE GENOMIC DNA]</scope>
    <source>
        <strain evidence="6">1-1 BBBD Race 1</strain>
    </source>
</reference>
<name>A0A180H5L3_PUCT1</name>
<reference evidence="7" key="4">
    <citation type="submission" date="2025-05" db="UniProtKB">
        <authorList>
            <consortium name="EnsemblFungi"/>
        </authorList>
    </citation>
    <scope>IDENTIFICATION</scope>
    <source>
        <strain evidence="7">isolate 1-1 / race 1 (BBBD)</strain>
    </source>
</reference>
<reference evidence="6" key="1">
    <citation type="submission" date="2009-11" db="EMBL/GenBank/DDBJ databases">
        <authorList>
            <consortium name="The Broad Institute Genome Sequencing Platform"/>
            <person name="Ward D."/>
            <person name="Feldgarden M."/>
            <person name="Earl A."/>
            <person name="Young S.K."/>
            <person name="Zeng Q."/>
            <person name="Koehrsen M."/>
            <person name="Alvarado L."/>
            <person name="Berlin A."/>
            <person name="Bochicchio J."/>
            <person name="Borenstein D."/>
            <person name="Chapman S.B."/>
            <person name="Chen Z."/>
            <person name="Engels R."/>
            <person name="Freedman E."/>
            <person name="Gellesch M."/>
            <person name="Goldberg J."/>
            <person name="Griggs A."/>
            <person name="Gujja S."/>
            <person name="Heilman E."/>
            <person name="Heiman D."/>
            <person name="Hepburn T."/>
            <person name="Howarth C."/>
            <person name="Jen D."/>
            <person name="Larson L."/>
            <person name="Lewis B."/>
            <person name="Mehta T."/>
            <person name="Park D."/>
            <person name="Pearson M."/>
            <person name="Roberts A."/>
            <person name="Saif S."/>
            <person name="Shea T."/>
            <person name="Shenoy N."/>
            <person name="Sisk P."/>
            <person name="Stolte C."/>
            <person name="Sykes S."/>
            <person name="Thomson T."/>
            <person name="Walk T."/>
            <person name="White J."/>
            <person name="Yandava C."/>
            <person name="Izard J."/>
            <person name="Baranova O.V."/>
            <person name="Blanton J.M."/>
            <person name="Tanner A.C."/>
            <person name="Dewhirst F.E."/>
            <person name="Haas B."/>
            <person name="Nusbaum C."/>
            <person name="Birren B."/>
        </authorList>
    </citation>
    <scope>NUCLEOTIDE SEQUENCE [LARGE SCALE GENOMIC DNA]</scope>
    <source>
        <strain evidence="6">1-1 BBBD Race 1</strain>
    </source>
</reference>
<keyword evidence="4" id="KW-0804">Transcription</keyword>
<protein>
    <submittedName>
        <fullName evidence="6 7">Uncharacterized protein</fullName>
    </submittedName>
</protein>
<dbReference type="EnsemblFungi" id="PTTG_25297-t43_1">
    <property type="protein sequence ID" value="PTTG_25297-t43_1-p1"/>
    <property type="gene ID" value="PTTG_25297"/>
</dbReference>